<feature type="region of interest" description="Disordered" evidence="8">
    <location>
        <begin position="994"/>
        <end position="1016"/>
    </location>
</feature>
<dbReference type="SUPFAM" id="SSF51294">
    <property type="entry name" value="Hedgehog/intein (Hint) domain"/>
    <property type="match status" value="1"/>
</dbReference>
<keyword evidence="11" id="KW-1185">Reference proteome</keyword>
<dbReference type="Gene3D" id="2.150.10.10">
    <property type="entry name" value="Serralysin-like metalloprotease, C-terminal"/>
    <property type="match status" value="8"/>
</dbReference>
<dbReference type="Gene3D" id="2.60.40.2810">
    <property type="match status" value="5"/>
</dbReference>
<dbReference type="EMBL" id="JBHTMU010000006">
    <property type="protein sequence ID" value="MFD1341817.1"/>
    <property type="molecule type" value="Genomic_DNA"/>
</dbReference>
<organism evidence="10 11">
    <name type="scientific">Litorisediminicola beolgyonensis</name>
    <dbReference type="NCBI Taxonomy" id="1173614"/>
    <lineage>
        <taxon>Bacteria</taxon>
        <taxon>Pseudomonadati</taxon>
        <taxon>Pseudomonadota</taxon>
        <taxon>Alphaproteobacteria</taxon>
        <taxon>Rhodobacterales</taxon>
        <taxon>Paracoccaceae</taxon>
        <taxon>Litorisediminicola</taxon>
    </lineage>
</organism>
<feature type="compositionally biased region" description="Acidic residues" evidence="8">
    <location>
        <begin position="756"/>
        <end position="765"/>
    </location>
</feature>
<dbReference type="PANTHER" id="PTHR38340">
    <property type="entry name" value="S-LAYER PROTEIN"/>
    <property type="match status" value="1"/>
</dbReference>
<dbReference type="InterPro" id="IPR006141">
    <property type="entry name" value="Intein_N"/>
</dbReference>
<feature type="compositionally biased region" description="Acidic residues" evidence="8">
    <location>
        <begin position="1198"/>
        <end position="1222"/>
    </location>
</feature>
<feature type="compositionally biased region" description="Acidic residues" evidence="8">
    <location>
        <begin position="1246"/>
        <end position="1257"/>
    </location>
</feature>
<feature type="domain" description="Hedgehog/Intein (Hint)" evidence="9">
    <location>
        <begin position="1465"/>
        <end position="1611"/>
    </location>
</feature>
<dbReference type="Pfam" id="PF00353">
    <property type="entry name" value="HemolysinCabind"/>
    <property type="match status" value="14"/>
</dbReference>
<dbReference type="InterPro" id="IPR028992">
    <property type="entry name" value="Hedgehog/Intein_dom"/>
</dbReference>
<feature type="region of interest" description="Disordered" evidence="8">
    <location>
        <begin position="918"/>
        <end position="941"/>
    </location>
</feature>
<evidence type="ECO:0000313" key="10">
    <source>
        <dbReference type="EMBL" id="MFD1341817.1"/>
    </source>
</evidence>
<protein>
    <submittedName>
        <fullName evidence="10">Ig-like domain-containing protein</fullName>
    </submittedName>
</protein>
<keyword evidence="7" id="KW-0472">Membrane</keyword>
<evidence type="ECO:0000256" key="1">
    <source>
        <dbReference type="ARBA" id="ARBA00004370"/>
    </source>
</evidence>
<dbReference type="Pfam" id="PF17963">
    <property type="entry name" value="Big_9"/>
    <property type="match status" value="5"/>
</dbReference>
<dbReference type="InterPro" id="IPR018511">
    <property type="entry name" value="Hemolysin-typ_Ca-bd_CS"/>
</dbReference>
<dbReference type="Proteomes" id="UP001597135">
    <property type="component" value="Unassembled WGS sequence"/>
</dbReference>
<dbReference type="PROSITE" id="PS50817">
    <property type="entry name" value="INTEIN_N_TER"/>
    <property type="match status" value="1"/>
</dbReference>
<evidence type="ECO:0000256" key="2">
    <source>
        <dbReference type="ARBA" id="ARBA00004613"/>
    </source>
</evidence>
<evidence type="ECO:0000313" key="11">
    <source>
        <dbReference type="Proteomes" id="UP001597135"/>
    </source>
</evidence>
<dbReference type="Pfam" id="PF13403">
    <property type="entry name" value="Hint_2"/>
    <property type="match status" value="1"/>
</dbReference>
<evidence type="ECO:0000256" key="5">
    <source>
        <dbReference type="ARBA" id="ARBA00022737"/>
    </source>
</evidence>
<evidence type="ECO:0000256" key="7">
    <source>
        <dbReference type="ARBA" id="ARBA00023136"/>
    </source>
</evidence>
<keyword evidence="6" id="KW-0843">Virulence</keyword>
<comment type="caution">
    <text evidence="10">The sequence shown here is derived from an EMBL/GenBank/DDBJ whole genome shotgun (WGS) entry which is preliminary data.</text>
</comment>
<feature type="compositionally biased region" description="Acidic residues" evidence="8">
    <location>
        <begin position="1153"/>
        <end position="1171"/>
    </location>
</feature>
<dbReference type="PROSITE" id="PS00330">
    <property type="entry name" value="HEMOLYSIN_CALCIUM"/>
    <property type="match status" value="9"/>
</dbReference>
<sequence>MADLTLDWTDLGGYGTELTSVGEGEVSTTYDAGGIAVDISFTSGEAGSTAFVYDSAAYVGTDGAFDPNSFLKLQGEGTADTPGAPDTVTSTTVLDFRSTDAAYADEVQNVSFRISDLDASDTASDFNQPGLAAFEDQITIIAYDADGTPTEISFADLGAIDVDGNTVSGTTETFFTDADGSLVVNIAGPVSRIEIVYDNGGTGEQGVVISDVNFSTIDAENGAPIANDDLVETDEDTALIIDPLANDSDPEGDTLTIVGLTQPANGTAVLNDDGTITYTPDPDFNGEDTIPYTITDGNGNIATGEIVVTVNPINDDPVANDDAVETAEDTAITVPVLGNDTDVDGDTLTVTDFGQPANGTAVLNDDGTITYTPNADFTGEDTIPYTVSDGNGGTDEAVLTITVRPVEDSPVANDDAVETPEDTAITVPVLDNDVDAEGDPLTVTSITQPANGTAVLNDDGTITYTPNPDFNGEDTIPYTIDDGNGNTDEAVLVVTVTPVNDDPVAVDDTETTAFATPITVAPLANDSDPEGDPLTVSSIGTPSFGTAVLNDDGTVTYTPGADFTGEDTIPYTIDDGNGGTATANIFITVDEDDETDNLPPTPVDDFATTPSGEPVTVDVLANDTDPEDDPLTVTGVFDPFNGTAVVNPDGTITYTPDEGFFGEDTIPYFIDDGNGNTSTGQLTVTVTVTPERDGIVEGTPGDDLIDEDYLGDPDTPPDQIDNDDAIIPGDNPNDDRVEAGDGDDTVISGDGSDTVEGGDGDDVIDTDATGPGRIDTDVFPIEDLPAGSPFTQADDPLDGFDEDPDPEDDRDSVSGGAGNDTITTGDDRDTIEGGDGADVIDAGIDDDLVFGDAGDDLITDVQGSDTIFGGTGDDTIIAGVDTFSDYPDGATPIPLDYPQDPNQDDGRDLVFGEEGNDLISTGDDRDTISGGDGDDTIDGGIDDDEIFGDDGADSLIGGHGSDTIDGGEGDDYIDGSNIPALEVADDTDISTVNDRDSLVGGAGNDTILGGDDDDTLLGGDGDDLLDGGIDEDLINAGAGDDSVLAGDGDDTVTGEDGSDTIDGGAGDDLIDASGDPATELTDDVDPDPENDRDSVMGGAGNDTITTGDDDDTLMGGEGDDLLDAGIDDDLLDGGAGEDTLLGGEGDDTLLGGADDDVLNGGDGADELDGGDGNDVLNAGSGPDTLMGGAGDDTLNGAADDDVLDGGEGDDVLDGDDGADDLDGGAGDDVLDGGEGDDTLAGGEGADTLDGDLGDDLLDGGAGNDVLDGGEGDDTVLGGTGDDTLSGGPGENMLDGGEGDDVLTGGDGPDTLMGGADDDTLTGGLGDDVLDGGDGADDMDGGAGDDVLDGGDGPDTLDGGAGNDTLNGGAGPDMIDGGADRDVIVVDSPEDAFGDVADGGNEGDDFDVLDLTGAGERGLDWRLVDVRPDDDGDLPSNGIDGTVEFLDGEGNVTGSMDFFNIEQVVPCFTPGTLIATPQGERLIEDLREGDRIITRDNGIQEIRWVGRKDLTGHELARKPHMRPILIQKGSLGPNLPEHDMLVSPNHRVLVNNDKTALYFEEREVLAAAKHLTGLDGVDEVGSLGVSYIHFMFDHHEVVLSNGAWTESFQPGDYSLNGIGNAQRGEILELFPELEQKEGLEAYRSARRSLKKHEAKLLTLK</sequence>
<feature type="compositionally biased region" description="Acidic residues" evidence="8">
    <location>
        <begin position="1327"/>
        <end position="1339"/>
    </location>
</feature>
<dbReference type="RefSeq" id="WP_386801881.1">
    <property type="nucleotide sequence ID" value="NZ_JBHTMU010000006.1"/>
</dbReference>
<gene>
    <name evidence="10" type="ORF">ACFQ4E_05235</name>
</gene>
<comment type="subcellular location">
    <subcellularLocation>
        <location evidence="1">Membrane</location>
    </subcellularLocation>
    <subcellularLocation>
        <location evidence="2">Secreted</location>
    </subcellularLocation>
</comment>
<keyword evidence="3" id="KW-0964">Secreted</keyword>
<keyword evidence="4" id="KW-0800">Toxin</keyword>
<dbReference type="SUPFAM" id="SSF51120">
    <property type="entry name" value="beta-Roll"/>
    <property type="match status" value="5"/>
</dbReference>
<evidence type="ECO:0000256" key="4">
    <source>
        <dbReference type="ARBA" id="ARBA00022656"/>
    </source>
</evidence>
<feature type="compositionally biased region" description="Acidic residues" evidence="8">
    <location>
        <begin position="932"/>
        <end position="941"/>
    </location>
</feature>
<dbReference type="InterPro" id="IPR011049">
    <property type="entry name" value="Serralysin-like_metalloprot_C"/>
</dbReference>
<dbReference type="NCBIfam" id="NF012211">
    <property type="entry name" value="tand_rpt_95"/>
    <property type="match status" value="5"/>
</dbReference>
<dbReference type="InterPro" id="IPR001343">
    <property type="entry name" value="Hemolysn_Ca-bd"/>
</dbReference>
<feature type="compositionally biased region" description="Acidic residues" evidence="8">
    <location>
        <begin position="1228"/>
        <end position="1237"/>
    </location>
</feature>
<proteinExistence type="predicted"/>
<dbReference type="PRINTS" id="PR00313">
    <property type="entry name" value="CABNDNGRPT"/>
</dbReference>
<dbReference type="PANTHER" id="PTHR38340:SF1">
    <property type="entry name" value="S-LAYER PROTEIN"/>
    <property type="match status" value="1"/>
</dbReference>
<feature type="region of interest" description="Disordered" evidence="8">
    <location>
        <begin position="1036"/>
        <end position="1378"/>
    </location>
</feature>
<evidence type="ECO:0000256" key="8">
    <source>
        <dbReference type="SAM" id="MobiDB-lite"/>
    </source>
</evidence>
<feature type="compositionally biased region" description="Acidic residues" evidence="8">
    <location>
        <begin position="1047"/>
        <end position="1059"/>
    </location>
</feature>
<dbReference type="Gene3D" id="2.170.16.10">
    <property type="entry name" value="Hedgehog/Intein (Hint) domain"/>
    <property type="match status" value="1"/>
</dbReference>
<dbReference type="PRINTS" id="PR01488">
    <property type="entry name" value="RTXTOXINA"/>
</dbReference>
<keyword evidence="5" id="KW-0677">Repeat</keyword>
<evidence type="ECO:0000259" key="9">
    <source>
        <dbReference type="Pfam" id="PF13403"/>
    </source>
</evidence>
<dbReference type="InterPro" id="IPR003995">
    <property type="entry name" value="RTX_toxin_determinant-A"/>
</dbReference>
<evidence type="ECO:0000256" key="6">
    <source>
        <dbReference type="ARBA" id="ARBA00023026"/>
    </source>
</evidence>
<name>A0ABW3ZFA8_9RHOB</name>
<accession>A0ABW3ZFA8</accession>
<dbReference type="InterPro" id="IPR050557">
    <property type="entry name" value="RTX_toxin/Mannuronan_C5-epim"/>
</dbReference>
<evidence type="ECO:0000256" key="3">
    <source>
        <dbReference type="ARBA" id="ARBA00022525"/>
    </source>
</evidence>
<feature type="compositionally biased region" description="Acidic residues" evidence="8">
    <location>
        <begin position="1107"/>
        <end position="1131"/>
    </location>
</feature>
<reference evidence="11" key="1">
    <citation type="journal article" date="2019" name="Int. J. Syst. Evol. Microbiol.">
        <title>The Global Catalogue of Microorganisms (GCM) 10K type strain sequencing project: providing services to taxonomists for standard genome sequencing and annotation.</title>
        <authorList>
            <consortium name="The Broad Institute Genomics Platform"/>
            <consortium name="The Broad Institute Genome Sequencing Center for Infectious Disease"/>
            <person name="Wu L."/>
            <person name="Ma J."/>
        </authorList>
    </citation>
    <scope>NUCLEOTIDE SEQUENCE [LARGE SCALE GENOMIC DNA]</scope>
    <source>
        <strain evidence="11">CCUG 62953</strain>
    </source>
</reference>
<feature type="region of interest" description="Disordered" evidence="8">
    <location>
        <begin position="691"/>
        <end position="836"/>
    </location>
</feature>
<feature type="compositionally biased region" description="Acidic residues" evidence="8">
    <location>
        <begin position="795"/>
        <end position="810"/>
    </location>
</feature>
<dbReference type="InterPro" id="IPR036844">
    <property type="entry name" value="Hint_dom_sf"/>
</dbReference>